<dbReference type="InterPro" id="IPR020831">
    <property type="entry name" value="GlycerAld/Erythrose_P_DH"/>
</dbReference>
<protein>
    <recommendedName>
        <fullName evidence="3">glyceraldehyde-3-phosphate dehydrogenase (phosphorylating)</fullName>
        <ecNumber evidence="3">1.2.1.12</ecNumber>
    </recommendedName>
</protein>
<feature type="region of interest" description="Disordered" evidence="7">
    <location>
        <begin position="28"/>
        <end position="106"/>
    </location>
</feature>
<dbReference type="EC" id="1.2.1.12" evidence="3"/>
<feature type="compositionally biased region" description="Basic and acidic residues" evidence="7">
    <location>
        <begin position="28"/>
        <end position="83"/>
    </location>
</feature>
<evidence type="ECO:0000256" key="6">
    <source>
        <dbReference type="ARBA" id="ARBA00023152"/>
    </source>
</evidence>
<dbReference type="Gramene" id="RZC62399">
    <property type="protein sequence ID" value="RZC62399"/>
    <property type="gene ID" value="C5167_024151"/>
</dbReference>
<evidence type="ECO:0000256" key="5">
    <source>
        <dbReference type="ARBA" id="ARBA00023027"/>
    </source>
</evidence>
<evidence type="ECO:0000256" key="3">
    <source>
        <dbReference type="ARBA" id="ARBA00013119"/>
    </source>
</evidence>
<dbReference type="SMART" id="SM00846">
    <property type="entry name" value="Gp_dh_N"/>
    <property type="match status" value="1"/>
</dbReference>
<dbReference type="PANTHER" id="PTHR10836">
    <property type="entry name" value="GLYCERALDEHYDE 3-PHOSPHATE DEHYDROGENASE"/>
    <property type="match status" value="1"/>
</dbReference>
<accession>A0A4Y7JRM3</accession>
<evidence type="ECO:0000313" key="10">
    <source>
        <dbReference type="Proteomes" id="UP000316621"/>
    </source>
</evidence>
<dbReference type="GO" id="GO:0004365">
    <property type="term" value="F:glyceraldehyde-3-phosphate dehydrogenase (NAD+) (phosphorylating) activity"/>
    <property type="evidence" value="ECO:0007669"/>
    <property type="project" value="UniProtKB-EC"/>
</dbReference>
<name>A0A4Y7JRM3_PAPSO</name>
<evidence type="ECO:0000256" key="7">
    <source>
        <dbReference type="SAM" id="MobiDB-lite"/>
    </source>
</evidence>
<dbReference type="Proteomes" id="UP000316621">
    <property type="component" value="Chromosome 5"/>
</dbReference>
<reference evidence="9 10" key="1">
    <citation type="journal article" date="2018" name="Science">
        <title>The opium poppy genome and morphinan production.</title>
        <authorList>
            <person name="Guo L."/>
            <person name="Winzer T."/>
            <person name="Yang X."/>
            <person name="Li Y."/>
            <person name="Ning Z."/>
            <person name="He Z."/>
            <person name="Teodor R."/>
            <person name="Lu Y."/>
            <person name="Bowser T.A."/>
            <person name="Graham I.A."/>
            <person name="Ye K."/>
        </authorList>
    </citation>
    <scope>NUCLEOTIDE SEQUENCE [LARGE SCALE GENOMIC DNA]</scope>
    <source>
        <strain evidence="10">cv. HN1</strain>
        <tissue evidence="9">Leaves</tissue>
    </source>
</reference>
<feature type="domain" description="Glyceraldehyde 3-phosphate dehydrogenase NAD(P) binding" evidence="8">
    <location>
        <begin position="109"/>
        <end position="229"/>
    </location>
</feature>
<dbReference type="InterPro" id="IPR036291">
    <property type="entry name" value="NAD(P)-bd_dom_sf"/>
</dbReference>
<dbReference type="STRING" id="3469.A0A4Y7JRM3"/>
<proteinExistence type="inferred from homology"/>
<organism evidence="9 10">
    <name type="scientific">Papaver somniferum</name>
    <name type="common">Opium poppy</name>
    <dbReference type="NCBI Taxonomy" id="3469"/>
    <lineage>
        <taxon>Eukaryota</taxon>
        <taxon>Viridiplantae</taxon>
        <taxon>Streptophyta</taxon>
        <taxon>Embryophyta</taxon>
        <taxon>Tracheophyta</taxon>
        <taxon>Spermatophyta</taxon>
        <taxon>Magnoliopsida</taxon>
        <taxon>Ranunculales</taxon>
        <taxon>Papaveraceae</taxon>
        <taxon>Papaveroideae</taxon>
        <taxon>Papaver</taxon>
    </lineage>
</organism>
<keyword evidence="10" id="KW-1185">Reference proteome</keyword>
<evidence type="ECO:0000256" key="4">
    <source>
        <dbReference type="ARBA" id="ARBA00023002"/>
    </source>
</evidence>
<evidence type="ECO:0000256" key="2">
    <source>
        <dbReference type="ARBA" id="ARBA00007406"/>
    </source>
</evidence>
<comment type="pathway">
    <text evidence="1">Carbohydrate degradation; glycolysis; pyruvate from D-glyceraldehyde 3-phosphate: step 1/5.</text>
</comment>
<dbReference type="InterPro" id="IPR020828">
    <property type="entry name" value="GlycerAld_3-P_DH_NAD(P)-bd"/>
</dbReference>
<keyword evidence="6" id="KW-0324">Glycolysis</keyword>
<evidence type="ECO:0000313" key="9">
    <source>
        <dbReference type="EMBL" id="RZC62399.1"/>
    </source>
</evidence>
<evidence type="ECO:0000256" key="1">
    <source>
        <dbReference type="ARBA" id="ARBA00004869"/>
    </source>
</evidence>
<dbReference type="Gene3D" id="3.40.50.720">
    <property type="entry name" value="NAD(P)-binding Rossmann-like Domain"/>
    <property type="match status" value="2"/>
</dbReference>
<evidence type="ECO:0000259" key="8">
    <source>
        <dbReference type="SMART" id="SM00846"/>
    </source>
</evidence>
<dbReference type="SUPFAM" id="SSF51735">
    <property type="entry name" value="NAD(P)-binding Rossmann-fold domains"/>
    <property type="match status" value="1"/>
</dbReference>
<feature type="compositionally biased region" description="Basic and acidic residues" evidence="7">
    <location>
        <begin position="94"/>
        <end position="106"/>
    </location>
</feature>
<dbReference type="GO" id="GO:0051287">
    <property type="term" value="F:NAD binding"/>
    <property type="evidence" value="ECO:0007669"/>
    <property type="project" value="InterPro"/>
</dbReference>
<dbReference type="PANTHER" id="PTHR10836:SF112">
    <property type="entry name" value="GLYCERALDEHYDE-3-PHOSPHATE DEHYDROGENASE GAPC1, CYTOSOLIC-RELATED"/>
    <property type="match status" value="1"/>
</dbReference>
<dbReference type="GO" id="GO:0005829">
    <property type="term" value="C:cytosol"/>
    <property type="evidence" value="ECO:0007669"/>
    <property type="project" value="TreeGrafter"/>
</dbReference>
<dbReference type="EMBL" id="CM010719">
    <property type="protein sequence ID" value="RZC62399.1"/>
    <property type="molecule type" value="Genomic_DNA"/>
</dbReference>
<gene>
    <name evidence="9" type="ORF">C5167_024151</name>
</gene>
<keyword evidence="4" id="KW-0560">Oxidoreductase</keyword>
<comment type="similarity">
    <text evidence="2">Belongs to the glyceraldehyde-3-phosphate dehydrogenase family.</text>
</comment>
<dbReference type="GO" id="GO:0006096">
    <property type="term" value="P:glycolytic process"/>
    <property type="evidence" value="ECO:0007669"/>
    <property type="project" value="UniProtKB-KW"/>
</dbReference>
<dbReference type="AlphaFoldDB" id="A0A4Y7JRM3"/>
<sequence length="266" mass="30834">MGEKLRRRKRREYLKALTLDKLLDERYHDKKHEKFEQMKEKEIDEQRDKQRDEQIKKQESKKKREEDERTRKYKDIDVHDNERTSSFMYDADNEGERGERESDKPDKKIKIGLNGIDKVGILYAKAILERGDLDIVAINDPYCNTEYIGKLLPGSKNIPVFNSWKPDDIPRGTVGADVVIESTGVFADSKNASLHLKHGVKKVFISSPRKDAPMFFMEVNGRLYSSKLNEGDETIVKVINQNLEHLNSEEPGKQAVQSFRVPVLLT</sequence>
<keyword evidence="5" id="KW-0520">NAD</keyword>